<dbReference type="EMBL" id="JBHSKI010000001">
    <property type="protein sequence ID" value="MFC5170023.1"/>
    <property type="molecule type" value="Genomic_DNA"/>
</dbReference>
<evidence type="ECO:0000313" key="2">
    <source>
        <dbReference type="Proteomes" id="UP001596208"/>
    </source>
</evidence>
<sequence>MSQNLVDDFYALTSLVSPERVSRYLYTQGWDLVDRREGLLEEWAEPTTQNREVDSEIYLLPINEQYRDFARRFVEFLKAVADYYRIDAHELSHRLKLNDADVLLFRISGGQNSHDSVSLDEADGVLRVAQRMLKLSARYTASPGKEFTGRMKPEARQYIERNVTLGHTRRGSFVFPILSGPRMGRGADALFARRVVENLAIGLNRVASISEDIHSAVPDDFTPLVIALADSVHDLSRVQGLQVVDISFRWAPERGVPRHVPDAALVLESATIRQLGMTGSRVREILRGNYGERFTADTQRGLMQKPAAPPAPTAPTTEFTEISGVVIALQVDDRKISDWGTQYSIVIRSGTREGALDVQIPVSQNNYELATEAHSRGIMATAMGRLLRVNSGYFLEGEVIFNGELSR</sequence>
<accession>A0ABW0AYM6</accession>
<dbReference type="RefSeq" id="WP_381821952.1">
    <property type="nucleotide sequence ID" value="NZ_JBHSKI010000001.1"/>
</dbReference>
<gene>
    <name evidence="1" type="ORF">ACFPRK_05315</name>
</gene>
<name>A0ABW0AYM6_9ACTN</name>
<keyword evidence="2" id="KW-1185">Reference proteome</keyword>
<evidence type="ECO:0000313" key="1">
    <source>
        <dbReference type="EMBL" id="MFC5170023.1"/>
    </source>
</evidence>
<comment type="caution">
    <text evidence="1">The sequence shown here is derived from an EMBL/GenBank/DDBJ whole genome shotgun (WGS) entry which is preliminary data.</text>
</comment>
<proteinExistence type="predicted"/>
<organism evidence="1 2">
    <name type="scientific">Streptomyces mutomycini</name>
    <dbReference type="NCBI Taxonomy" id="284036"/>
    <lineage>
        <taxon>Bacteria</taxon>
        <taxon>Bacillati</taxon>
        <taxon>Actinomycetota</taxon>
        <taxon>Actinomycetes</taxon>
        <taxon>Kitasatosporales</taxon>
        <taxon>Streptomycetaceae</taxon>
        <taxon>Streptomyces</taxon>
    </lineage>
</organism>
<reference evidence="2" key="1">
    <citation type="journal article" date="2019" name="Int. J. Syst. Evol. Microbiol.">
        <title>The Global Catalogue of Microorganisms (GCM) 10K type strain sequencing project: providing services to taxonomists for standard genome sequencing and annotation.</title>
        <authorList>
            <consortium name="The Broad Institute Genomics Platform"/>
            <consortium name="The Broad Institute Genome Sequencing Center for Infectious Disease"/>
            <person name="Wu L."/>
            <person name="Ma J."/>
        </authorList>
    </citation>
    <scope>NUCLEOTIDE SEQUENCE [LARGE SCALE GENOMIC DNA]</scope>
    <source>
        <strain evidence="2">CGMCC 4.1721</strain>
    </source>
</reference>
<protein>
    <submittedName>
        <fullName evidence="1">Uncharacterized protein</fullName>
    </submittedName>
</protein>
<dbReference type="Proteomes" id="UP001596208">
    <property type="component" value="Unassembled WGS sequence"/>
</dbReference>